<sequence>MKRKILAAGIIAIILASLFLLQGIAMSSMDTPPPYRFLWELKIVDENESTVVLEIENVSVAAHRGKGFVDITNVTSIPLTSLLILNNLQNGTVLTCNGAPVTYPFLHTPVRYRDVDADGALSPGDRIVINRSGLRMNDYLNFSMIVVTEGNPWERLKCRFGVFGADVADAKIPPPFVKVTPEIIGMIYDEEEHCWQGGGNIPYYIWGIYDLKHHLGYDSSQK</sequence>
<accession>A0A7J3T8V8</accession>
<comment type="caution">
    <text evidence="1">The sequence shown here is derived from an EMBL/GenBank/DDBJ whole genome shotgun (WGS) entry which is preliminary data.</text>
</comment>
<organism evidence="1">
    <name type="scientific">Candidatus Aciduliprofundum boonei</name>
    <dbReference type="NCBI Taxonomy" id="379547"/>
    <lineage>
        <taxon>Archaea</taxon>
        <taxon>Methanobacteriati</taxon>
        <taxon>Thermoplasmatota</taxon>
        <taxon>DHVE2 group</taxon>
        <taxon>Candidatus Aciduliprofundum</taxon>
    </lineage>
</organism>
<protein>
    <submittedName>
        <fullName evidence="1">Uncharacterized protein</fullName>
    </submittedName>
</protein>
<dbReference type="Proteomes" id="UP000886130">
    <property type="component" value="Unassembled WGS sequence"/>
</dbReference>
<name>A0A7J3T8V8_9ARCH</name>
<evidence type="ECO:0000313" key="1">
    <source>
        <dbReference type="EMBL" id="HHE75540.1"/>
    </source>
</evidence>
<proteinExistence type="predicted"/>
<gene>
    <name evidence="1" type="ORF">ENL31_00235</name>
</gene>
<dbReference type="EMBL" id="DRTM01000018">
    <property type="protein sequence ID" value="HHE75540.1"/>
    <property type="molecule type" value="Genomic_DNA"/>
</dbReference>
<dbReference type="AlphaFoldDB" id="A0A7J3T8V8"/>
<reference evidence="1" key="1">
    <citation type="journal article" date="2020" name="mSystems">
        <title>Genome- and Community-Level Interaction Insights into Carbon Utilization and Element Cycling Functions of Hydrothermarchaeota in Hydrothermal Sediment.</title>
        <authorList>
            <person name="Zhou Z."/>
            <person name="Liu Y."/>
            <person name="Xu W."/>
            <person name="Pan J."/>
            <person name="Luo Z.H."/>
            <person name="Li M."/>
        </authorList>
    </citation>
    <scope>NUCLEOTIDE SEQUENCE [LARGE SCALE GENOMIC DNA]</scope>
    <source>
        <strain evidence="1">HyVt-85</strain>
    </source>
</reference>